<dbReference type="EMBL" id="FJUX01000079">
    <property type="protein sequence ID" value="CZT05713.1"/>
    <property type="molecule type" value="Genomic_DNA"/>
</dbReference>
<evidence type="ECO:0000313" key="1">
    <source>
        <dbReference type="EMBL" id="CZT05713.1"/>
    </source>
</evidence>
<name>A0A1E1L5N3_9HELO</name>
<dbReference type="PANTHER" id="PTHR31630:SF6">
    <property type="entry name" value="PHYTANOYL-COA DIOXYGENASE-RELATED"/>
    <property type="match status" value="1"/>
</dbReference>
<reference evidence="2" key="1">
    <citation type="submission" date="2016-03" db="EMBL/GenBank/DDBJ databases">
        <authorList>
            <person name="Guldener U."/>
        </authorList>
    </citation>
    <scope>NUCLEOTIDE SEQUENCE [LARGE SCALE GENOMIC DNA]</scope>
    <source>
        <strain evidence="2">04CH-RAC-A.6.1</strain>
    </source>
</reference>
<dbReference type="Pfam" id="PF05721">
    <property type="entry name" value="PhyH"/>
    <property type="match status" value="1"/>
</dbReference>
<dbReference type="SUPFAM" id="SSF51197">
    <property type="entry name" value="Clavaminate synthase-like"/>
    <property type="match status" value="1"/>
</dbReference>
<evidence type="ECO:0008006" key="3">
    <source>
        <dbReference type="Google" id="ProtNLM"/>
    </source>
</evidence>
<evidence type="ECO:0000313" key="2">
    <source>
        <dbReference type="Proteomes" id="UP000178912"/>
    </source>
</evidence>
<dbReference type="Proteomes" id="UP000178912">
    <property type="component" value="Unassembled WGS sequence"/>
</dbReference>
<dbReference type="InterPro" id="IPR008775">
    <property type="entry name" value="Phytyl_CoA_dOase-like"/>
</dbReference>
<dbReference type="AlphaFoldDB" id="A0A1E1L5N3"/>
<keyword evidence="2" id="KW-1185">Reference proteome</keyword>
<gene>
    <name evidence="1" type="ORF">RAG0_11705</name>
</gene>
<protein>
    <recommendedName>
        <fullName evidence="3">Phytanoyl-CoA dioxygenase</fullName>
    </recommendedName>
</protein>
<proteinExistence type="predicted"/>
<dbReference type="Gene3D" id="2.60.120.620">
    <property type="entry name" value="q2cbj1_9rhob like domain"/>
    <property type="match status" value="1"/>
</dbReference>
<dbReference type="OrthoDB" id="445007at2759"/>
<sequence>MNGSQAQSSPWLLDLQRDGYAVIKNAIPRDRAAAYQQSAFNWISSLRPGFDVNDPSTWIKKHLPVTSTINTFSTYGIAHEKFIWGARIEPGVLKVFEEVWGTSELLVSFDSLNVTFPNRRDVPRKPAWEHVDQSPLRKGLSCVQGIINLSEAGPEDGGLMCYPGSHLLSEEFFDTQTDARTWTRKDWYKFSKEELEWFTWKKGLKPLKVCAEPGDLIIWDSRTIHYGAEPTEKSDTIRTVIYAAYTPAKWATEGDLEIKKDIFENYLGTTHWPHENFVKRYAGSMLEDGTRDPDDRTEPFELPEMAPALLKLAGAMPYWACIPVAKRVDYVCPKLFEKSRENDVVASEF</sequence>
<dbReference type="PANTHER" id="PTHR31630">
    <property type="entry name" value="PHYTANOYL-COA DIOXYGENASE-RELATED-RELATED"/>
    <property type="match status" value="1"/>
</dbReference>
<organism evidence="1 2">
    <name type="scientific">Rhynchosporium agropyri</name>
    <dbReference type="NCBI Taxonomy" id="914238"/>
    <lineage>
        <taxon>Eukaryota</taxon>
        <taxon>Fungi</taxon>
        <taxon>Dikarya</taxon>
        <taxon>Ascomycota</taxon>
        <taxon>Pezizomycotina</taxon>
        <taxon>Leotiomycetes</taxon>
        <taxon>Helotiales</taxon>
        <taxon>Ploettnerulaceae</taxon>
        <taxon>Rhynchosporium</taxon>
    </lineage>
</organism>
<accession>A0A1E1L5N3</accession>